<accession>A0A7W7G912</accession>
<evidence type="ECO:0000256" key="1">
    <source>
        <dbReference type="SAM" id="MobiDB-lite"/>
    </source>
</evidence>
<name>A0A7W7G912_9ACTN</name>
<gene>
    <name evidence="2" type="ORF">BJ982_001648</name>
</gene>
<evidence type="ECO:0000313" key="3">
    <source>
        <dbReference type="Proteomes" id="UP000542210"/>
    </source>
</evidence>
<feature type="region of interest" description="Disordered" evidence="1">
    <location>
        <begin position="103"/>
        <end position="124"/>
    </location>
</feature>
<dbReference type="AlphaFoldDB" id="A0A7W7G912"/>
<proteinExistence type="predicted"/>
<reference evidence="2 3" key="1">
    <citation type="submission" date="2020-08" db="EMBL/GenBank/DDBJ databases">
        <title>Sequencing the genomes of 1000 actinobacteria strains.</title>
        <authorList>
            <person name="Klenk H.-P."/>
        </authorList>
    </citation>
    <scope>NUCLEOTIDE SEQUENCE [LARGE SCALE GENOMIC DNA]</scope>
    <source>
        <strain evidence="2 3">DSM 45784</strain>
    </source>
</reference>
<comment type="caution">
    <text evidence="2">The sequence shown here is derived from an EMBL/GenBank/DDBJ whole genome shotgun (WGS) entry which is preliminary data.</text>
</comment>
<evidence type="ECO:0000313" key="2">
    <source>
        <dbReference type="EMBL" id="MBB4700104.1"/>
    </source>
</evidence>
<keyword evidence="3" id="KW-1185">Reference proteome</keyword>
<protein>
    <submittedName>
        <fullName evidence="2">Uncharacterized protein</fullName>
    </submittedName>
</protein>
<dbReference type="EMBL" id="JACHND010000001">
    <property type="protein sequence ID" value="MBB4700104.1"/>
    <property type="molecule type" value="Genomic_DNA"/>
</dbReference>
<organism evidence="2 3">
    <name type="scientific">Sphaerisporangium siamense</name>
    <dbReference type="NCBI Taxonomy" id="795645"/>
    <lineage>
        <taxon>Bacteria</taxon>
        <taxon>Bacillati</taxon>
        <taxon>Actinomycetota</taxon>
        <taxon>Actinomycetes</taxon>
        <taxon>Streptosporangiales</taxon>
        <taxon>Streptosporangiaceae</taxon>
        <taxon>Sphaerisporangium</taxon>
    </lineage>
</organism>
<dbReference type="RefSeq" id="WP_184878020.1">
    <property type="nucleotide sequence ID" value="NZ_BOOV01000009.1"/>
</dbReference>
<dbReference type="Proteomes" id="UP000542210">
    <property type="component" value="Unassembled WGS sequence"/>
</dbReference>
<sequence>MIPAWLLAKGGGNLRTAGARQCPCGASVLAGLDADRAAMNAVVDLAPVDEMGEVLAIAQGRATYDLVGDSRRKELEYRYEWNIRAKRRYPVLVAHKCGAPIPAAPPTEVPDKSPGGFDDDRCPF</sequence>